<evidence type="ECO:0000313" key="10">
    <source>
        <dbReference type="EMBL" id="MBP2416036.1"/>
    </source>
</evidence>
<feature type="region of interest" description="Disordered" evidence="9">
    <location>
        <begin position="1"/>
        <end position="23"/>
    </location>
</feature>
<dbReference type="Pfam" id="PF01862">
    <property type="entry name" value="PvlArgDC"/>
    <property type="match status" value="1"/>
</dbReference>
<dbReference type="GO" id="GO:0008792">
    <property type="term" value="F:arginine decarboxylase activity"/>
    <property type="evidence" value="ECO:0007669"/>
    <property type="project" value="UniProtKB-EC"/>
</dbReference>
<comment type="similarity">
    <text evidence="2">Belongs to the pyruvoyl-dependent arginine decarboxylase family.</text>
</comment>
<dbReference type="SUPFAM" id="SSF56271">
    <property type="entry name" value="Pyruvoyl-dependent histidine and arginine decarboxylases"/>
    <property type="match status" value="1"/>
</dbReference>
<keyword evidence="7" id="KW-0670">Pyruvate</keyword>
<evidence type="ECO:0000313" key="11">
    <source>
        <dbReference type="Proteomes" id="UP000758168"/>
    </source>
</evidence>
<dbReference type="SFLD" id="SFLDG01170">
    <property type="entry name" value="Pyruvoyl-dependent_arginine_de"/>
    <property type="match status" value="1"/>
</dbReference>
<keyword evidence="5" id="KW-0210">Decarboxylase</keyword>
<comment type="cofactor">
    <cofactor evidence="1">
        <name>pyruvate</name>
        <dbReference type="ChEBI" id="CHEBI:15361"/>
    </cofactor>
</comment>
<dbReference type="SFLD" id="SFLDS00055">
    <property type="entry name" value="Pyruvoyl-Dependent_Histidine/A"/>
    <property type="match status" value="1"/>
</dbReference>
<dbReference type="InterPro" id="IPR016104">
    <property type="entry name" value="Pyr-dep_his/arg-deCO2ase"/>
</dbReference>
<dbReference type="EC" id="4.1.1.19" evidence="3"/>
<comment type="caution">
    <text evidence="10">The sequence shown here is derived from an EMBL/GenBank/DDBJ whole genome shotgun (WGS) entry which is preliminary data.</text>
</comment>
<gene>
    <name evidence="10" type="ORF">JOF54_000958</name>
</gene>
<dbReference type="InterPro" id="IPR002724">
    <property type="entry name" value="Pyruvoyl-dep_arg_deCO2ase"/>
</dbReference>
<evidence type="ECO:0000256" key="6">
    <source>
        <dbReference type="ARBA" id="ARBA00023239"/>
    </source>
</evidence>
<evidence type="ECO:0000256" key="4">
    <source>
        <dbReference type="ARBA" id="ARBA00014727"/>
    </source>
</evidence>
<comment type="catalytic activity">
    <reaction evidence="8">
        <text>L-arginine + H(+) = agmatine + CO2</text>
        <dbReference type="Rhea" id="RHEA:17641"/>
        <dbReference type="ChEBI" id="CHEBI:15378"/>
        <dbReference type="ChEBI" id="CHEBI:16526"/>
        <dbReference type="ChEBI" id="CHEBI:32682"/>
        <dbReference type="ChEBI" id="CHEBI:58145"/>
        <dbReference type="EC" id="4.1.1.19"/>
    </reaction>
</comment>
<accession>A0ABS4Z4R5</accession>
<dbReference type="EMBL" id="JAGIOB010000001">
    <property type="protein sequence ID" value="MBP2416036.1"/>
    <property type="molecule type" value="Genomic_DNA"/>
</dbReference>
<dbReference type="Gene3D" id="3.50.20.10">
    <property type="entry name" value="Pyruvoyl-Dependent Histidine Decarboxylase, subunit B"/>
    <property type="match status" value="1"/>
</dbReference>
<evidence type="ECO:0000256" key="9">
    <source>
        <dbReference type="SAM" id="MobiDB-lite"/>
    </source>
</evidence>
<evidence type="ECO:0000256" key="1">
    <source>
        <dbReference type="ARBA" id="ARBA00001928"/>
    </source>
</evidence>
<reference evidence="10 11" key="1">
    <citation type="submission" date="2021-03" db="EMBL/GenBank/DDBJ databases">
        <title>Sequencing the genomes of 1000 actinobacteria strains.</title>
        <authorList>
            <person name="Klenk H.-P."/>
        </authorList>
    </citation>
    <scope>NUCLEOTIDE SEQUENCE [LARGE SCALE GENOMIC DNA]</scope>
    <source>
        <strain evidence="10 11">DSM 12936</strain>
    </source>
</reference>
<evidence type="ECO:0000256" key="8">
    <source>
        <dbReference type="ARBA" id="ARBA00049309"/>
    </source>
</evidence>
<keyword evidence="6 10" id="KW-0456">Lyase</keyword>
<evidence type="ECO:0000256" key="5">
    <source>
        <dbReference type="ARBA" id="ARBA00022793"/>
    </source>
</evidence>
<proteinExistence type="inferred from homology"/>
<sequence length="192" mass="19665">MPSPQAPVSTETAPDHRSAPSALTGLRIRMSRSRAEGPTRLAAFDAALVAAGLQNFNLLPLSSVIPLGATVDVVPPAEQLKGRHGDLLYCVYAASYATTPGAEAWAGMAWALQTDGSGAGLFVEHSSTTEADLHAHLGATLGAMMENREQDYVEGGRLVASATCTGAPAAALVVASYQTAGWDPAPVPGGAR</sequence>
<name>A0ABS4Z4R5_9ACTN</name>
<dbReference type="InterPro" id="IPR016105">
    <property type="entry name" value="Pyr-dep_his/arg-deCO2ase_sand"/>
</dbReference>
<evidence type="ECO:0000256" key="2">
    <source>
        <dbReference type="ARBA" id="ARBA00008611"/>
    </source>
</evidence>
<keyword evidence="11" id="KW-1185">Reference proteome</keyword>
<dbReference type="RefSeq" id="WP_210053474.1">
    <property type="nucleotide sequence ID" value="NZ_BAAAMH010000006.1"/>
</dbReference>
<evidence type="ECO:0000256" key="3">
    <source>
        <dbReference type="ARBA" id="ARBA00012426"/>
    </source>
</evidence>
<organism evidence="10 11">
    <name type="scientific">Microlunatus capsulatus</name>
    <dbReference type="NCBI Taxonomy" id="99117"/>
    <lineage>
        <taxon>Bacteria</taxon>
        <taxon>Bacillati</taxon>
        <taxon>Actinomycetota</taxon>
        <taxon>Actinomycetes</taxon>
        <taxon>Propionibacteriales</taxon>
        <taxon>Propionibacteriaceae</taxon>
        <taxon>Microlunatus</taxon>
    </lineage>
</organism>
<dbReference type="Proteomes" id="UP000758168">
    <property type="component" value="Unassembled WGS sequence"/>
</dbReference>
<dbReference type="PANTHER" id="PTHR40438">
    <property type="entry name" value="PYRUVOYL-DEPENDENT ARGININE DECARBOXYLASE"/>
    <property type="match status" value="1"/>
</dbReference>
<evidence type="ECO:0000256" key="7">
    <source>
        <dbReference type="ARBA" id="ARBA00023317"/>
    </source>
</evidence>
<feature type="compositionally biased region" description="Polar residues" evidence="9">
    <location>
        <begin position="1"/>
        <end position="12"/>
    </location>
</feature>
<protein>
    <recommendedName>
        <fullName evidence="4">Pyruvoyl-dependent arginine decarboxylase AaxB</fullName>
        <ecNumber evidence="3">4.1.1.19</ecNumber>
    </recommendedName>
</protein>
<dbReference type="PANTHER" id="PTHR40438:SF1">
    <property type="entry name" value="PYRUVOYL-DEPENDENT ARGININE DECARBOXYLASE"/>
    <property type="match status" value="1"/>
</dbReference>